<accession>A0A0C9U298</accession>
<reference evidence="2 3" key="1">
    <citation type="submission" date="2014-06" db="EMBL/GenBank/DDBJ databases">
        <title>Evolutionary Origins and Diversification of the Mycorrhizal Mutualists.</title>
        <authorList>
            <consortium name="DOE Joint Genome Institute"/>
            <consortium name="Mycorrhizal Genomics Consortium"/>
            <person name="Kohler A."/>
            <person name="Kuo A."/>
            <person name="Nagy L.G."/>
            <person name="Floudas D."/>
            <person name="Copeland A."/>
            <person name="Barry K.W."/>
            <person name="Cichocki N."/>
            <person name="Veneault-Fourrey C."/>
            <person name="LaButti K."/>
            <person name="Lindquist E.A."/>
            <person name="Lipzen A."/>
            <person name="Lundell T."/>
            <person name="Morin E."/>
            <person name="Murat C."/>
            <person name="Riley R."/>
            <person name="Ohm R."/>
            <person name="Sun H."/>
            <person name="Tunlid A."/>
            <person name="Henrissat B."/>
            <person name="Grigoriev I.V."/>
            <person name="Hibbett D.S."/>
            <person name="Martin F."/>
        </authorList>
    </citation>
    <scope>NUCLEOTIDE SEQUENCE [LARGE SCALE GENOMIC DNA]</scope>
    <source>
        <strain evidence="2 3">SS14</strain>
    </source>
</reference>
<dbReference type="HOGENOM" id="CLU_980629_0_0_1"/>
<keyword evidence="3" id="KW-1185">Reference proteome</keyword>
<feature type="transmembrane region" description="Helical" evidence="1">
    <location>
        <begin position="37"/>
        <end position="55"/>
    </location>
</feature>
<keyword evidence="1" id="KW-1133">Transmembrane helix</keyword>
<evidence type="ECO:0000313" key="3">
    <source>
        <dbReference type="Proteomes" id="UP000054279"/>
    </source>
</evidence>
<dbReference type="AlphaFoldDB" id="A0A0C9U298"/>
<evidence type="ECO:0000313" key="2">
    <source>
        <dbReference type="EMBL" id="KIJ36898.1"/>
    </source>
</evidence>
<keyword evidence="1" id="KW-0812">Transmembrane</keyword>
<organism evidence="2 3">
    <name type="scientific">Sphaerobolus stellatus (strain SS14)</name>
    <dbReference type="NCBI Taxonomy" id="990650"/>
    <lineage>
        <taxon>Eukaryota</taxon>
        <taxon>Fungi</taxon>
        <taxon>Dikarya</taxon>
        <taxon>Basidiomycota</taxon>
        <taxon>Agaricomycotina</taxon>
        <taxon>Agaricomycetes</taxon>
        <taxon>Phallomycetidae</taxon>
        <taxon>Geastrales</taxon>
        <taxon>Sphaerobolaceae</taxon>
        <taxon>Sphaerobolus</taxon>
    </lineage>
</organism>
<evidence type="ECO:0000256" key="1">
    <source>
        <dbReference type="SAM" id="Phobius"/>
    </source>
</evidence>
<name>A0A0C9U298_SPHS4</name>
<dbReference type="EMBL" id="KN837174">
    <property type="protein sequence ID" value="KIJ36898.1"/>
    <property type="molecule type" value="Genomic_DNA"/>
</dbReference>
<gene>
    <name evidence="2" type="ORF">M422DRAFT_260764</name>
</gene>
<keyword evidence="1" id="KW-0472">Membrane</keyword>
<protein>
    <submittedName>
        <fullName evidence="2">Uncharacterized protein</fullName>
    </submittedName>
</protein>
<dbReference type="Proteomes" id="UP000054279">
    <property type="component" value="Unassembled WGS sequence"/>
</dbReference>
<proteinExistence type="predicted"/>
<sequence>MTLYNLLPRYIGSIPFAKSYARFLPQTVSCAGIESTAWFGCIITIIYLSLFVSFYKKTYTPKQKLSKEIAGISPNEQAKPNKGFPLHIISLAQNVCKKFSFLAIISIFDTATFPGQIIPTGFARYLLVLASALGAPSVKRNTDCSNRTAPNLDGIAFAIAGQTQDGQPLNSWLDYMEIRGGQIRQIQANGYGWYPKPKQDLAWNNIFKACKGAQPNWYSFSSANGSMELAAVAIDESGNMVLSANDSATDFILTCEQVSSKVSSFIGRNCTFQMVLNGSDLELF</sequence>